<reference evidence="1" key="1">
    <citation type="submission" date="2020-02" db="EMBL/GenBank/DDBJ databases">
        <authorList>
            <person name="Meier V. D."/>
        </authorList>
    </citation>
    <scope>NUCLEOTIDE SEQUENCE</scope>
    <source>
        <strain evidence="1">AVDCRST_MAG89</strain>
    </source>
</reference>
<accession>A0A6J4MYC1</accession>
<evidence type="ECO:0000313" key="1">
    <source>
        <dbReference type="EMBL" id="CAA9372167.1"/>
    </source>
</evidence>
<proteinExistence type="predicted"/>
<protein>
    <submittedName>
        <fullName evidence="1">Uncharacterized protein</fullName>
    </submittedName>
</protein>
<gene>
    <name evidence="1" type="ORF">AVDCRST_MAG89-4687</name>
</gene>
<dbReference type="EMBL" id="CADCTV010000984">
    <property type="protein sequence ID" value="CAA9372167.1"/>
    <property type="molecule type" value="Genomic_DNA"/>
</dbReference>
<feature type="non-terminal residue" evidence="1">
    <location>
        <position position="41"/>
    </location>
</feature>
<sequence length="41" mass="4919">WPRASVYTFPAFHTQRLRRAVPGRFRGPFRRFATESRPRAD</sequence>
<dbReference type="AlphaFoldDB" id="A0A6J4MYC1"/>
<organism evidence="1">
    <name type="scientific">uncultured Gemmatimonadota bacterium</name>
    <dbReference type="NCBI Taxonomy" id="203437"/>
    <lineage>
        <taxon>Bacteria</taxon>
        <taxon>Pseudomonadati</taxon>
        <taxon>Gemmatimonadota</taxon>
        <taxon>environmental samples</taxon>
    </lineage>
</organism>
<feature type="non-terminal residue" evidence="1">
    <location>
        <position position="1"/>
    </location>
</feature>
<name>A0A6J4MYC1_9BACT</name>